<dbReference type="EMBL" id="CP056071">
    <property type="protein sequence ID" value="UKK02301.2"/>
    <property type="molecule type" value="Genomic_DNA"/>
</dbReference>
<name>A0A976MCV8_THEOR</name>
<gene>
    <name evidence="1" type="ORF">MACK_001657</name>
</gene>
<dbReference type="Proteomes" id="UP000244811">
    <property type="component" value="Chromosome 2"/>
</dbReference>
<reference evidence="1" key="1">
    <citation type="submission" date="2022-07" db="EMBL/GenBank/DDBJ databases">
        <title>Evaluation of T. orientalis genome assembly methods using nanopore sequencing and analysis of variation between genomes.</title>
        <authorList>
            <person name="Yam J."/>
            <person name="Micallef M.L."/>
            <person name="Liu M."/>
            <person name="Djordjevic S.P."/>
            <person name="Bogema D.R."/>
            <person name="Jenkins C."/>
        </authorList>
    </citation>
    <scope>NUCLEOTIDE SEQUENCE</scope>
    <source>
        <strain evidence="1">Goon Nure</strain>
    </source>
</reference>
<evidence type="ECO:0000313" key="2">
    <source>
        <dbReference type="Proteomes" id="UP000244811"/>
    </source>
</evidence>
<sequence>MEAKAELVENDANEQPFSKDFNGEASVKGSDYAINQILYILGGYVLAPTPLPSDLISLWSDLEIDESQPCEYCSYGRSKIAFPNVNVDLKRRVIKFISLKRACGRCYNIINLKKLLSIIIDAFRDKRDQFNIIYTHFLKINGLNELDKSDKSDEWTSDKKGDKDLIFQDLVSMAYSLNQVMRMRKSNRIPLILKRAKLVDYGHFKGTEFTIDTRGCSSDVISSNGSDDSRYVDASRGSKINFDASSGLNRIISGLSMNFTRRVPSRIRELIESLVSDNIERISLKDMLDLIVSLRMCNSLSEPVWRKFIERINKEIKNSHKGGYEDNYKIILNIALELVEHTIVNVDNRHKKTKDDVVKDKIVNEYDIDNVIIDGKYNPNEDKKQNGKVEKSSLIDITKFVCDNMKIISETSETKLFRLIRIFHAIFMEGSVKEVDEIKYAFNRLYGYYLEELTNLVLESSIFRSLISRSIDNGNVASQSSIKSLNDCNRVIDILKLNVMNSCYQKYASSYVSNHDSDKADNEMRGLMSMMKLRQCVMDDIYSVVVENISKFTSENVVELIRTVRILGEPYPMKLVNSVVNVYIKHIAQYSINVSDKRCTFYIDII</sequence>
<accession>A0A976MCV8</accession>
<evidence type="ECO:0000313" key="1">
    <source>
        <dbReference type="EMBL" id="UKK02301.2"/>
    </source>
</evidence>
<protein>
    <submittedName>
        <fullName evidence="1">Uncharacterized protein</fullName>
    </submittedName>
</protein>
<proteinExistence type="predicted"/>
<dbReference type="AlphaFoldDB" id="A0A976MCV8"/>
<organism evidence="1 2">
    <name type="scientific">Theileria orientalis</name>
    <dbReference type="NCBI Taxonomy" id="68886"/>
    <lineage>
        <taxon>Eukaryota</taxon>
        <taxon>Sar</taxon>
        <taxon>Alveolata</taxon>
        <taxon>Apicomplexa</taxon>
        <taxon>Aconoidasida</taxon>
        <taxon>Piroplasmida</taxon>
        <taxon>Theileriidae</taxon>
        <taxon>Theileria</taxon>
    </lineage>
</organism>